<comment type="similarity">
    <text evidence="3 9">Belongs to the cytochrome P450 family.</text>
</comment>
<comment type="subcellular location">
    <subcellularLocation>
        <location evidence="9">Endoplasmic reticulum membrane</location>
    </subcellularLocation>
</comment>
<dbReference type="InterPro" id="IPR002401">
    <property type="entry name" value="Cyt_P450_E_grp-I"/>
</dbReference>
<evidence type="ECO:0000256" key="7">
    <source>
        <dbReference type="ARBA" id="ARBA00023004"/>
    </source>
</evidence>
<proteinExistence type="inferred from homology"/>
<dbReference type="SUPFAM" id="SSF48264">
    <property type="entry name" value="Cytochrome P450"/>
    <property type="match status" value="1"/>
</dbReference>
<gene>
    <name evidence="12" type="ORF">CRENBAI_017638</name>
</gene>
<dbReference type="GO" id="GO:0005506">
    <property type="term" value="F:iron ion binding"/>
    <property type="evidence" value="ECO:0007669"/>
    <property type="project" value="InterPro"/>
</dbReference>
<dbReference type="AlphaFoldDB" id="A0AAV9RQZ3"/>
<dbReference type="Pfam" id="PF00067">
    <property type="entry name" value="p450"/>
    <property type="match status" value="1"/>
</dbReference>
<evidence type="ECO:0000256" key="4">
    <source>
        <dbReference type="ARBA" id="ARBA00022617"/>
    </source>
</evidence>
<evidence type="ECO:0000256" key="5">
    <source>
        <dbReference type="ARBA" id="ARBA00022723"/>
    </source>
</evidence>
<sequence>MLESMRVKGAQQQRKYTTFIMDPLLYPSIIKQGRQLDFHEFTSKVAPLTFGYPPVLSSTFPGLWEQIKRSFQLLQGDHLVPLTDSMMVNLMLVFRQDHLDRDGDWRRGSLYEFCSSVMFEATFLTIYGKPATGSRHRGMDNMRKDFNEFDNMFPFLIAQIPIWLLGGTKAIRQKLISYFLPQQMSRWSNTSQFIQRRSELFDQHDKLKDVDKAAHHFAILWASVGNTLPATFWATYFLVSQPEALKMVRQEIVDVLRDSGIMFSTDKDVMLSKEQLDKLIFLESSINESLRLSSASMNIRVAQEDFSLRLDNDRSVGVRKGDIVALYPQSLHLDPEIYEDPQTFRFDRFVQDDREKTDFSKNGQKLRYYLMPFGSGSSMCPGRYFAINEIKQFICLLLLYFDLQLDDAQNRPNLDSRRAGLGILMPSLDVRFCYRLRAV</sequence>
<evidence type="ECO:0000256" key="6">
    <source>
        <dbReference type="ARBA" id="ARBA00023002"/>
    </source>
</evidence>
<dbReference type="InterPro" id="IPR050529">
    <property type="entry name" value="CYP450_sterol_14alpha_dmase"/>
</dbReference>
<accession>A0AAV9RQZ3</accession>
<keyword evidence="8" id="KW-0753">Steroid metabolism</keyword>
<evidence type="ECO:0000313" key="12">
    <source>
        <dbReference type="EMBL" id="KAK5611371.1"/>
    </source>
</evidence>
<comment type="pathway">
    <text evidence="2">Lipid metabolism; bile acid biosynthesis.</text>
</comment>
<dbReference type="Gene3D" id="1.10.630.10">
    <property type="entry name" value="Cytochrome P450"/>
    <property type="match status" value="1"/>
</dbReference>
<keyword evidence="4 9" id="KW-0349">Heme</keyword>
<dbReference type="InterPro" id="IPR024204">
    <property type="entry name" value="Cyt_P450_CYP7A1-type"/>
</dbReference>
<feature type="binding site" evidence="11">
    <location>
        <position position="226"/>
    </location>
    <ligand>
        <name>substrate</name>
    </ligand>
</feature>
<dbReference type="GO" id="GO:0008395">
    <property type="term" value="F:steroid hydroxylase activity"/>
    <property type="evidence" value="ECO:0007669"/>
    <property type="project" value="TreeGrafter"/>
</dbReference>
<evidence type="ECO:0000256" key="11">
    <source>
        <dbReference type="PIRSR" id="PIRSR000047-2"/>
    </source>
</evidence>
<dbReference type="GO" id="GO:0005789">
    <property type="term" value="C:endoplasmic reticulum membrane"/>
    <property type="evidence" value="ECO:0007669"/>
    <property type="project" value="UniProtKB-SubCell"/>
</dbReference>
<dbReference type="PANTHER" id="PTHR24304">
    <property type="entry name" value="CYTOCHROME P450 FAMILY 7"/>
    <property type="match status" value="1"/>
</dbReference>
<dbReference type="PIRSF" id="PIRSF000047">
    <property type="entry name" value="Cytochrome_CYPVIIA1"/>
    <property type="match status" value="1"/>
</dbReference>
<evidence type="ECO:0000256" key="8">
    <source>
        <dbReference type="ARBA" id="ARBA00023221"/>
    </source>
</evidence>
<dbReference type="Proteomes" id="UP001311232">
    <property type="component" value="Unassembled WGS sequence"/>
</dbReference>
<evidence type="ECO:0000256" key="10">
    <source>
        <dbReference type="PIRSR" id="PIRSR000047-1"/>
    </source>
</evidence>
<keyword evidence="5 9" id="KW-0479">Metal-binding</keyword>
<keyword evidence="9" id="KW-0256">Endoplasmic reticulum</keyword>
<dbReference type="InterPro" id="IPR036396">
    <property type="entry name" value="Cyt_P450_sf"/>
</dbReference>
<organism evidence="12 13">
    <name type="scientific">Crenichthys baileyi</name>
    <name type="common">White River springfish</name>
    <dbReference type="NCBI Taxonomy" id="28760"/>
    <lineage>
        <taxon>Eukaryota</taxon>
        <taxon>Metazoa</taxon>
        <taxon>Chordata</taxon>
        <taxon>Craniata</taxon>
        <taxon>Vertebrata</taxon>
        <taxon>Euteleostomi</taxon>
        <taxon>Actinopterygii</taxon>
        <taxon>Neopterygii</taxon>
        <taxon>Teleostei</taxon>
        <taxon>Neoteleostei</taxon>
        <taxon>Acanthomorphata</taxon>
        <taxon>Ovalentaria</taxon>
        <taxon>Atherinomorphae</taxon>
        <taxon>Cyprinodontiformes</taxon>
        <taxon>Goodeidae</taxon>
        <taxon>Crenichthys</taxon>
    </lineage>
</organism>
<feature type="binding site" description="axial binding residue" evidence="10">
    <location>
        <position position="380"/>
    </location>
    <ligand>
        <name>heme</name>
        <dbReference type="ChEBI" id="CHEBI:30413"/>
    </ligand>
    <ligandPart>
        <name>Fe</name>
        <dbReference type="ChEBI" id="CHEBI:18248"/>
    </ligandPart>
</feature>
<dbReference type="PANTHER" id="PTHR24304:SF0">
    <property type="entry name" value="CYTOCHROME P450 7B1"/>
    <property type="match status" value="1"/>
</dbReference>
<evidence type="ECO:0000256" key="3">
    <source>
        <dbReference type="ARBA" id="ARBA00010617"/>
    </source>
</evidence>
<keyword evidence="9" id="KW-0472">Membrane</keyword>
<dbReference type="GO" id="GO:0016705">
    <property type="term" value="F:oxidoreductase activity, acting on paired donors, with incorporation or reduction of molecular oxygen"/>
    <property type="evidence" value="ECO:0007669"/>
    <property type="project" value="InterPro"/>
</dbReference>
<name>A0AAV9RQZ3_9TELE</name>
<keyword evidence="13" id="KW-1185">Reference proteome</keyword>
<keyword evidence="7 9" id="KW-0408">Iron</keyword>
<evidence type="ECO:0000313" key="13">
    <source>
        <dbReference type="Proteomes" id="UP001311232"/>
    </source>
</evidence>
<dbReference type="GO" id="GO:0042632">
    <property type="term" value="P:cholesterol homeostasis"/>
    <property type="evidence" value="ECO:0007669"/>
    <property type="project" value="TreeGrafter"/>
</dbReference>
<keyword evidence="8" id="KW-0443">Lipid metabolism</keyword>
<dbReference type="PRINTS" id="PR00463">
    <property type="entry name" value="EP450I"/>
</dbReference>
<evidence type="ECO:0000256" key="2">
    <source>
        <dbReference type="ARBA" id="ARBA00004860"/>
    </source>
</evidence>
<protein>
    <submittedName>
        <fullName evidence="12">Uncharacterized protein</fullName>
    </submittedName>
</protein>
<evidence type="ECO:0000256" key="1">
    <source>
        <dbReference type="ARBA" id="ARBA00001971"/>
    </source>
</evidence>
<evidence type="ECO:0000256" key="9">
    <source>
        <dbReference type="PIRNR" id="PIRNR000047"/>
    </source>
</evidence>
<comment type="caution">
    <text evidence="12">The sequence shown here is derived from an EMBL/GenBank/DDBJ whole genome shotgun (WGS) entry which is preliminary data.</text>
</comment>
<reference evidence="12 13" key="1">
    <citation type="submission" date="2021-06" db="EMBL/GenBank/DDBJ databases">
        <authorList>
            <person name="Palmer J.M."/>
        </authorList>
    </citation>
    <scope>NUCLEOTIDE SEQUENCE [LARGE SCALE GENOMIC DNA]</scope>
    <source>
        <strain evidence="12 13">MEX-2019</strain>
        <tissue evidence="12">Muscle</tissue>
    </source>
</reference>
<dbReference type="GO" id="GO:0020037">
    <property type="term" value="F:heme binding"/>
    <property type="evidence" value="ECO:0007669"/>
    <property type="project" value="InterPro"/>
</dbReference>
<dbReference type="EMBL" id="JAHHUM010001482">
    <property type="protein sequence ID" value="KAK5611371.1"/>
    <property type="molecule type" value="Genomic_DNA"/>
</dbReference>
<comment type="cofactor">
    <cofactor evidence="1 9 10">
        <name>heme</name>
        <dbReference type="ChEBI" id="CHEBI:30413"/>
    </cofactor>
</comment>
<dbReference type="InterPro" id="IPR001128">
    <property type="entry name" value="Cyt_P450"/>
</dbReference>
<keyword evidence="6" id="KW-0560">Oxidoreductase</keyword>
<dbReference type="GO" id="GO:0006699">
    <property type="term" value="P:bile acid biosynthetic process"/>
    <property type="evidence" value="ECO:0007669"/>
    <property type="project" value="TreeGrafter"/>
</dbReference>